<dbReference type="PANTHER" id="PTHR23048:SF0">
    <property type="entry name" value="CALMODULIN LIKE 3"/>
    <property type="match status" value="1"/>
</dbReference>
<dbReference type="OrthoDB" id="26525at2759"/>
<dbReference type="GeneID" id="16076105"/>
<keyword evidence="4" id="KW-1185">Reference proteome</keyword>
<dbReference type="PANTHER" id="PTHR23048">
    <property type="entry name" value="MYOSIN LIGHT CHAIN 1, 3"/>
    <property type="match status" value="1"/>
</dbReference>
<protein>
    <submittedName>
        <fullName evidence="3">Calmodulin</fullName>
    </submittedName>
</protein>
<sequence length="136" mass="14901">MASDDVTLCFSLFDKDGSGKIGKDAAATALRTLGKSPSTEDLEELLDGASEVDLAKFTAMYNAAESPDFDEVQEAFSTFDVSNNGYIPLKELMHLMKTLGEGLPDDALQQLAKECDPDEDDQVNYSLFVKKMFQDL</sequence>
<gene>
    <name evidence="3" type="ORF">PTSG_03792</name>
</gene>
<dbReference type="PROSITE" id="PS50222">
    <property type="entry name" value="EF_HAND_2"/>
    <property type="match status" value="2"/>
</dbReference>
<proteinExistence type="predicted"/>
<dbReference type="STRING" id="946362.F2U5E5"/>
<dbReference type="EMBL" id="GL832962">
    <property type="protein sequence ID" value="EGD83161.1"/>
    <property type="molecule type" value="Genomic_DNA"/>
</dbReference>
<dbReference type="eggNOG" id="KOG0027">
    <property type="taxonomic scope" value="Eukaryota"/>
</dbReference>
<dbReference type="SMART" id="SM00054">
    <property type="entry name" value="EFh"/>
    <property type="match status" value="3"/>
</dbReference>
<name>F2U5E5_SALR5</name>
<dbReference type="SUPFAM" id="SSF47473">
    <property type="entry name" value="EF-hand"/>
    <property type="match status" value="1"/>
</dbReference>
<accession>F2U5E5</accession>
<dbReference type="RefSeq" id="XP_004995525.1">
    <property type="nucleotide sequence ID" value="XM_004995468.1"/>
</dbReference>
<dbReference type="InterPro" id="IPR002048">
    <property type="entry name" value="EF_hand_dom"/>
</dbReference>
<evidence type="ECO:0000313" key="4">
    <source>
        <dbReference type="Proteomes" id="UP000007799"/>
    </source>
</evidence>
<dbReference type="Proteomes" id="UP000007799">
    <property type="component" value="Unassembled WGS sequence"/>
</dbReference>
<dbReference type="Gene3D" id="1.10.238.10">
    <property type="entry name" value="EF-hand"/>
    <property type="match status" value="2"/>
</dbReference>
<evidence type="ECO:0000256" key="1">
    <source>
        <dbReference type="ARBA" id="ARBA00022737"/>
    </source>
</evidence>
<evidence type="ECO:0000259" key="2">
    <source>
        <dbReference type="PROSITE" id="PS50222"/>
    </source>
</evidence>
<keyword evidence="1" id="KW-0677">Repeat</keyword>
<dbReference type="FunFam" id="1.10.238.10:FF:000001">
    <property type="entry name" value="Calmodulin 1"/>
    <property type="match status" value="1"/>
</dbReference>
<dbReference type="Pfam" id="PF13499">
    <property type="entry name" value="EF-hand_7"/>
    <property type="match status" value="1"/>
</dbReference>
<dbReference type="GO" id="GO:0016460">
    <property type="term" value="C:myosin II complex"/>
    <property type="evidence" value="ECO:0007669"/>
    <property type="project" value="TreeGrafter"/>
</dbReference>
<dbReference type="OMA" id="PLTEIRY"/>
<organism evidence="4">
    <name type="scientific">Salpingoeca rosetta (strain ATCC 50818 / BSB-021)</name>
    <dbReference type="NCBI Taxonomy" id="946362"/>
    <lineage>
        <taxon>Eukaryota</taxon>
        <taxon>Choanoflagellata</taxon>
        <taxon>Craspedida</taxon>
        <taxon>Salpingoecidae</taxon>
        <taxon>Salpingoeca</taxon>
    </lineage>
</organism>
<feature type="domain" description="EF-hand" evidence="2">
    <location>
        <begin position="67"/>
        <end position="102"/>
    </location>
</feature>
<dbReference type="Pfam" id="PF13202">
    <property type="entry name" value="EF-hand_5"/>
    <property type="match status" value="1"/>
</dbReference>
<dbReference type="InterPro" id="IPR050230">
    <property type="entry name" value="CALM/Myosin/TropC-like"/>
</dbReference>
<dbReference type="InterPro" id="IPR011992">
    <property type="entry name" value="EF-hand-dom_pair"/>
</dbReference>
<dbReference type="KEGG" id="sre:PTSG_03792"/>
<reference evidence="3" key="1">
    <citation type="submission" date="2009-08" db="EMBL/GenBank/DDBJ databases">
        <title>Annotation of Salpingoeca rosetta.</title>
        <authorList>
            <consortium name="The Broad Institute Genome Sequencing Platform"/>
            <person name="Russ C."/>
            <person name="Cuomo C."/>
            <person name="Burger G."/>
            <person name="Gray M.W."/>
            <person name="Holland P.W.H."/>
            <person name="King N."/>
            <person name="Lang F.B.F."/>
            <person name="Roger A.J."/>
            <person name="Ruiz-Trillo I."/>
            <person name="Young S.K."/>
            <person name="Zeng Q."/>
            <person name="Gargeya S."/>
            <person name="Alvarado L."/>
            <person name="Berlin A."/>
            <person name="Chapman S.B."/>
            <person name="Chen Z."/>
            <person name="Freedman E."/>
            <person name="Gellesch M."/>
            <person name="Goldberg J."/>
            <person name="Griggs A."/>
            <person name="Gujja S."/>
            <person name="Heilman E."/>
            <person name="Heiman D."/>
            <person name="Howarth C."/>
            <person name="Mehta T."/>
            <person name="Neiman D."/>
            <person name="Pearson M."/>
            <person name="Roberts A."/>
            <person name="Saif S."/>
            <person name="Shea T."/>
            <person name="Shenoy N."/>
            <person name="Sisk P."/>
            <person name="Stolte C."/>
            <person name="Sykes S."/>
            <person name="White J."/>
            <person name="Yandava C."/>
            <person name="Haas B."/>
            <person name="Nusbaum C."/>
            <person name="Birren B."/>
        </authorList>
    </citation>
    <scope>NUCLEOTIDE SEQUENCE [LARGE SCALE GENOMIC DNA]</scope>
    <source>
        <strain evidence="3">ATCC 50818</strain>
    </source>
</reference>
<dbReference type="CDD" id="cd00051">
    <property type="entry name" value="EFh"/>
    <property type="match status" value="1"/>
</dbReference>
<evidence type="ECO:0000313" key="3">
    <source>
        <dbReference type="EMBL" id="EGD83161.1"/>
    </source>
</evidence>
<dbReference type="InParanoid" id="F2U5E5"/>
<feature type="domain" description="EF-hand" evidence="2">
    <location>
        <begin position="1"/>
        <end position="36"/>
    </location>
</feature>
<dbReference type="GO" id="GO:0005509">
    <property type="term" value="F:calcium ion binding"/>
    <property type="evidence" value="ECO:0007669"/>
    <property type="project" value="InterPro"/>
</dbReference>
<dbReference type="AlphaFoldDB" id="F2U5E5"/>